<organism evidence="2 3">
    <name type="scientific">Rhodocollybia butyracea</name>
    <dbReference type="NCBI Taxonomy" id="206335"/>
    <lineage>
        <taxon>Eukaryota</taxon>
        <taxon>Fungi</taxon>
        <taxon>Dikarya</taxon>
        <taxon>Basidiomycota</taxon>
        <taxon>Agaricomycotina</taxon>
        <taxon>Agaricomycetes</taxon>
        <taxon>Agaricomycetidae</taxon>
        <taxon>Agaricales</taxon>
        <taxon>Marasmiineae</taxon>
        <taxon>Omphalotaceae</taxon>
        <taxon>Rhodocollybia</taxon>
    </lineage>
</organism>
<accession>A0A9P5PME7</accession>
<dbReference type="OrthoDB" id="3354175at2759"/>
<keyword evidence="3" id="KW-1185">Reference proteome</keyword>
<proteinExistence type="predicted"/>
<name>A0A9P5PME7_9AGAR</name>
<feature type="transmembrane region" description="Helical" evidence="1">
    <location>
        <begin position="266"/>
        <end position="288"/>
    </location>
</feature>
<reference evidence="2" key="1">
    <citation type="submission" date="2020-11" db="EMBL/GenBank/DDBJ databases">
        <authorList>
            <consortium name="DOE Joint Genome Institute"/>
            <person name="Ahrendt S."/>
            <person name="Riley R."/>
            <person name="Andreopoulos W."/>
            <person name="Labutti K."/>
            <person name="Pangilinan J."/>
            <person name="Ruiz-Duenas F.J."/>
            <person name="Barrasa J.M."/>
            <person name="Sanchez-Garcia M."/>
            <person name="Camarero S."/>
            <person name="Miyauchi S."/>
            <person name="Serrano A."/>
            <person name="Linde D."/>
            <person name="Babiker R."/>
            <person name="Drula E."/>
            <person name="Ayuso-Fernandez I."/>
            <person name="Pacheco R."/>
            <person name="Padilla G."/>
            <person name="Ferreira P."/>
            <person name="Barriuso J."/>
            <person name="Kellner H."/>
            <person name="Castanera R."/>
            <person name="Alfaro M."/>
            <person name="Ramirez L."/>
            <person name="Pisabarro A.G."/>
            <person name="Kuo A."/>
            <person name="Tritt A."/>
            <person name="Lipzen A."/>
            <person name="He G."/>
            <person name="Yan M."/>
            <person name="Ng V."/>
            <person name="Cullen D."/>
            <person name="Martin F."/>
            <person name="Rosso M.-N."/>
            <person name="Henrissat B."/>
            <person name="Hibbett D."/>
            <person name="Martinez A.T."/>
            <person name="Grigoriev I.V."/>
        </authorList>
    </citation>
    <scope>NUCLEOTIDE SEQUENCE</scope>
    <source>
        <strain evidence="2">AH 40177</strain>
    </source>
</reference>
<dbReference type="Proteomes" id="UP000772434">
    <property type="component" value="Unassembled WGS sequence"/>
</dbReference>
<evidence type="ECO:0000313" key="2">
    <source>
        <dbReference type="EMBL" id="KAF9066013.1"/>
    </source>
</evidence>
<protein>
    <submittedName>
        <fullName evidence="2">Uncharacterized protein</fullName>
    </submittedName>
</protein>
<feature type="transmembrane region" description="Helical" evidence="1">
    <location>
        <begin position="12"/>
        <end position="32"/>
    </location>
</feature>
<evidence type="ECO:0000313" key="3">
    <source>
        <dbReference type="Proteomes" id="UP000772434"/>
    </source>
</evidence>
<keyword evidence="1" id="KW-0812">Transmembrane</keyword>
<feature type="transmembrane region" description="Helical" evidence="1">
    <location>
        <begin position="52"/>
        <end position="72"/>
    </location>
</feature>
<keyword evidence="1" id="KW-1133">Transmembrane helix</keyword>
<comment type="caution">
    <text evidence="2">The sequence shown here is derived from an EMBL/GenBank/DDBJ whole genome shotgun (WGS) entry which is preliminary data.</text>
</comment>
<evidence type="ECO:0000256" key="1">
    <source>
        <dbReference type="SAM" id="Phobius"/>
    </source>
</evidence>
<sequence>MIITLAELDLISIFIECILYGFFLLLTVIVCLIIRRRLRSDHSGSTKGTLKILCAVLVMFFLATLHVSVHFYRTLFAYFTDLSGPARLNHIGEMDKLLVSVSSSGYALKTAAYYLQTYVGDAFVMYRVNVVWNGNKKVMFPLIALFLGCMGVSIYVLQQMTQESLGETIWESRLANPYLCFFILTLTINLSSTVLIAGRIHWIHTQVKDASQIQLGEWLLSLGPSATTRHRGVFVAGVILESGAIYSTTLLIALVLYALRIHTVYVLLDAITQLIGIVFAFIVIRIAIGISTEATLPPLRSSTELESPVSDRTHQCYLTHQKGSSHIVLQAVQAV</sequence>
<dbReference type="EMBL" id="JADNRY010000094">
    <property type="protein sequence ID" value="KAF9066013.1"/>
    <property type="molecule type" value="Genomic_DNA"/>
</dbReference>
<feature type="transmembrane region" description="Helical" evidence="1">
    <location>
        <begin position="178"/>
        <end position="202"/>
    </location>
</feature>
<dbReference type="AlphaFoldDB" id="A0A9P5PME7"/>
<keyword evidence="1" id="KW-0472">Membrane</keyword>
<feature type="transmembrane region" description="Helical" evidence="1">
    <location>
        <begin position="138"/>
        <end position="157"/>
    </location>
</feature>
<feature type="transmembrane region" description="Helical" evidence="1">
    <location>
        <begin position="233"/>
        <end position="259"/>
    </location>
</feature>
<gene>
    <name evidence="2" type="ORF">BDP27DRAFT_1331268</name>
</gene>